<dbReference type="Proteomes" id="UP000281904">
    <property type="component" value="Chromosome"/>
</dbReference>
<accession>A0A448SNB1</accession>
<dbReference type="PANTHER" id="PTHR36152">
    <property type="entry name" value="CYTOPLASMIC PROTEIN-RELATED"/>
    <property type="match status" value="1"/>
</dbReference>
<dbReference type="InterPro" id="IPR053165">
    <property type="entry name" value="HSI-I_assembly_Hcp1"/>
</dbReference>
<dbReference type="PANTHER" id="PTHR36152:SF5">
    <property type="entry name" value="PROTEIN HCP1"/>
    <property type="match status" value="1"/>
</dbReference>
<evidence type="ECO:0000313" key="2">
    <source>
        <dbReference type="Proteomes" id="UP000281904"/>
    </source>
</evidence>
<organism evidence="1 2">
    <name type="scientific">Serratia rubidaea</name>
    <name type="common">Serratia marinorubra</name>
    <dbReference type="NCBI Taxonomy" id="61652"/>
    <lineage>
        <taxon>Bacteria</taxon>
        <taxon>Pseudomonadati</taxon>
        <taxon>Pseudomonadota</taxon>
        <taxon>Gammaproteobacteria</taxon>
        <taxon>Enterobacterales</taxon>
        <taxon>Yersiniaceae</taxon>
        <taxon>Serratia</taxon>
    </lineage>
</organism>
<dbReference type="SUPFAM" id="SSF141452">
    <property type="entry name" value="Hcp1-like"/>
    <property type="match status" value="1"/>
</dbReference>
<dbReference type="AlphaFoldDB" id="A0A448SNB1"/>
<gene>
    <name evidence="1" type="primary">hcp1_3</name>
    <name evidence="1" type="ORF">NCTC10036_03556</name>
</gene>
<name>A0A448SNB1_SERRU</name>
<proteinExistence type="predicted"/>
<sequence length="121" mass="13442">MHVAGGGGAGKVKYDDLVIYTNVDKATPTLFQYAASGKHISKVELAIHKAGGESVEYLRLTLEDVLITEVRYEGDLRQSIIPVIYKFQAAKVMHKYWEQTDNGGKGAEVSAGWNIKENRTW</sequence>
<dbReference type="InterPro" id="IPR036624">
    <property type="entry name" value="Hcp1-lik_sf"/>
</dbReference>
<dbReference type="InterPro" id="IPR008514">
    <property type="entry name" value="T6SS_Hcp"/>
</dbReference>
<evidence type="ECO:0000313" key="1">
    <source>
        <dbReference type="EMBL" id="VEI69171.1"/>
    </source>
</evidence>
<protein>
    <submittedName>
        <fullName evidence="1">Hemolysin-coregulated protein (Uncharacterized)</fullName>
    </submittedName>
</protein>
<reference evidence="1 2" key="1">
    <citation type="submission" date="2018-12" db="EMBL/GenBank/DDBJ databases">
        <authorList>
            <consortium name="Pathogen Informatics"/>
        </authorList>
    </citation>
    <scope>NUCLEOTIDE SEQUENCE [LARGE SCALE GENOMIC DNA]</scope>
    <source>
        <strain evidence="1 2">NCTC10036</strain>
    </source>
</reference>
<dbReference type="EMBL" id="LR134493">
    <property type="protein sequence ID" value="VEI69171.1"/>
    <property type="molecule type" value="Genomic_DNA"/>
</dbReference>
<dbReference type="Gene3D" id="2.30.110.20">
    <property type="entry name" value="Hcp1-like"/>
    <property type="match status" value="1"/>
</dbReference>
<dbReference type="Pfam" id="PF05638">
    <property type="entry name" value="T6SS_HCP"/>
    <property type="match status" value="1"/>
</dbReference>